<dbReference type="STRING" id="1765722.AT728_16805"/>
<dbReference type="Proteomes" id="UP000054804">
    <property type="component" value="Unassembled WGS sequence"/>
</dbReference>
<protein>
    <submittedName>
        <fullName evidence="2">DUF397 domain-containing protein</fullName>
    </submittedName>
</protein>
<reference evidence="2 3" key="1">
    <citation type="submission" date="2015-12" db="EMBL/GenBank/DDBJ databases">
        <title>Draft genome sequence of Streptomyces silvensis ATCC 53525, a producer of novel hormone antagonists.</title>
        <authorList>
            <person name="Johnston C.W."/>
            <person name="Li Y."/>
            <person name="Magarvey N.A."/>
        </authorList>
    </citation>
    <scope>NUCLEOTIDE SEQUENCE [LARGE SCALE GENOMIC DNA]</scope>
    <source>
        <strain evidence="2 3">ATCC 53525</strain>
    </source>
</reference>
<dbReference type="Pfam" id="PF04149">
    <property type="entry name" value="DUF397"/>
    <property type="match status" value="1"/>
</dbReference>
<keyword evidence="3" id="KW-1185">Reference proteome</keyword>
<evidence type="ECO:0000313" key="3">
    <source>
        <dbReference type="Proteomes" id="UP000054804"/>
    </source>
</evidence>
<dbReference type="InterPro" id="IPR007278">
    <property type="entry name" value="DUF397"/>
</dbReference>
<proteinExistence type="predicted"/>
<accession>A0A0W7WZP0</accession>
<dbReference type="EMBL" id="LOCL01000039">
    <property type="protein sequence ID" value="KUF16035.1"/>
    <property type="molecule type" value="Genomic_DNA"/>
</dbReference>
<dbReference type="RefSeq" id="WP_058849525.1">
    <property type="nucleotide sequence ID" value="NZ_LOCL01000039.1"/>
</dbReference>
<dbReference type="OrthoDB" id="4570646at2"/>
<organism evidence="2 3">
    <name type="scientific">Streptomyces silvensis</name>
    <dbReference type="NCBI Taxonomy" id="1765722"/>
    <lineage>
        <taxon>Bacteria</taxon>
        <taxon>Bacillati</taxon>
        <taxon>Actinomycetota</taxon>
        <taxon>Actinomycetes</taxon>
        <taxon>Kitasatosporales</taxon>
        <taxon>Streptomycetaceae</taxon>
        <taxon>Streptomyces</taxon>
    </lineage>
</organism>
<dbReference type="AlphaFoldDB" id="A0A0W7WZP0"/>
<evidence type="ECO:0000259" key="1">
    <source>
        <dbReference type="Pfam" id="PF04149"/>
    </source>
</evidence>
<sequence>MTTETPRWFTSSYSDNGGACIEIAANLIPVRGTVPIRDSKSPNGPVLDVHADAFSSFVDGVKAGGLGSGVAPR</sequence>
<feature type="domain" description="DUF397" evidence="1">
    <location>
        <begin position="7"/>
        <end position="62"/>
    </location>
</feature>
<gene>
    <name evidence="2" type="ORF">AT728_16805</name>
</gene>
<comment type="caution">
    <text evidence="2">The sequence shown here is derived from an EMBL/GenBank/DDBJ whole genome shotgun (WGS) entry which is preliminary data.</text>
</comment>
<name>A0A0W7WZP0_9ACTN</name>
<evidence type="ECO:0000313" key="2">
    <source>
        <dbReference type="EMBL" id="KUF16035.1"/>
    </source>
</evidence>